<evidence type="ECO:0000313" key="8">
    <source>
        <dbReference type="EMBL" id="CAA9588000.1"/>
    </source>
</evidence>
<evidence type="ECO:0000256" key="2">
    <source>
        <dbReference type="ARBA" id="ARBA00022448"/>
    </source>
</evidence>
<feature type="domain" description="ABC transmembrane type-1" evidence="7">
    <location>
        <begin position="22"/>
        <end position="201"/>
    </location>
</feature>
<keyword evidence="4 6" id="KW-1133">Transmembrane helix</keyword>
<dbReference type="GO" id="GO:0005886">
    <property type="term" value="C:plasma membrane"/>
    <property type="evidence" value="ECO:0007669"/>
    <property type="project" value="UniProtKB-SubCell"/>
</dbReference>
<keyword evidence="5 6" id="KW-0472">Membrane</keyword>
<evidence type="ECO:0000256" key="3">
    <source>
        <dbReference type="ARBA" id="ARBA00022692"/>
    </source>
</evidence>
<dbReference type="CDD" id="cd06261">
    <property type="entry name" value="TM_PBP2"/>
    <property type="match status" value="1"/>
</dbReference>
<dbReference type="GO" id="GO:0055085">
    <property type="term" value="P:transmembrane transport"/>
    <property type="evidence" value="ECO:0007669"/>
    <property type="project" value="InterPro"/>
</dbReference>
<organism evidence="8">
    <name type="scientific">uncultured Thermomicrobiales bacterium</name>
    <dbReference type="NCBI Taxonomy" id="1645740"/>
    <lineage>
        <taxon>Bacteria</taxon>
        <taxon>Pseudomonadati</taxon>
        <taxon>Thermomicrobiota</taxon>
        <taxon>Thermomicrobia</taxon>
        <taxon>Thermomicrobiales</taxon>
        <taxon>environmental samples</taxon>
    </lineage>
</organism>
<proteinExistence type="inferred from homology"/>
<protein>
    <submittedName>
        <fullName evidence="8">ABC transporter, permease protein (Cluster 13, osmolytes)</fullName>
    </submittedName>
</protein>
<dbReference type="Pfam" id="PF00528">
    <property type="entry name" value="BPD_transp_1"/>
    <property type="match status" value="1"/>
</dbReference>
<dbReference type="SUPFAM" id="SSF161098">
    <property type="entry name" value="MetI-like"/>
    <property type="match status" value="1"/>
</dbReference>
<dbReference type="InterPro" id="IPR000515">
    <property type="entry name" value="MetI-like"/>
</dbReference>
<feature type="transmembrane region" description="Helical" evidence="6">
    <location>
        <begin position="153"/>
        <end position="175"/>
    </location>
</feature>
<keyword evidence="2 6" id="KW-0813">Transport</keyword>
<evidence type="ECO:0000256" key="4">
    <source>
        <dbReference type="ARBA" id="ARBA00022989"/>
    </source>
</evidence>
<accession>A0A6J4VU47</accession>
<dbReference type="AlphaFoldDB" id="A0A6J4VU47"/>
<feature type="transmembrane region" description="Helical" evidence="6">
    <location>
        <begin position="182"/>
        <end position="204"/>
    </location>
</feature>
<evidence type="ECO:0000256" key="6">
    <source>
        <dbReference type="RuleBase" id="RU363032"/>
    </source>
</evidence>
<evidence type="ECO:0000259" key="7">
    <source>
        <dbReference type="PROSITE" id="PS50928"/>
    </source>
</evidence>
<dbReference type="PANTHER" id="PTHR30177">
    <property type="entry name" value="GLYCINE BETAINE/L-PROLINE TRANSPORT SYSTEM PERMEASE PROTEIN PROW"/>
    <property type="match status" value="1"/>
</dbReference>
<dbReference type="PROSITE" id="PS50928">
    <property type="entry name" value="ABC_TM1"/>
    <property type="match status" value="1"/>
</dbReference>
<dbReference type="Gene3D" id="1.10.3720.10">
    <property type="entry name" value="MetI-like"/>
    <property type="match status" value="1"/>
</dbReference>
<sequence length="212" mass="22058">MDVFGRALDYAINDGDRFRGALGTHLLLVAVALAIGIAVCIPLGVLTSRSRVAALAIINVFNTLRVVPSLAILFLALPYFGLGTTPALIALTILALPPILINTDTAFRRIDPAIREAARGMGMSTGQVLRRIEFPLALPVMLAGIRIALTEVIASATLAAFIGAGGLGLYITLGFAQFEPAILLVGALPVALMAIGAELGLGALQRAVQPPR</sequence>
<evidence type="ECO:0000256" key="1">
    <source>
        <dbReference type="ARBA" id="ARBA00004651"/>
    </source>
</evidence>
<dbReference type="EMBL" id="CADCWN010000341">
    <property type="protein sequence ID" value="CAA9588000.1"/>
    <property type="molecule type" value="Genomic_DNA"/>
</dbReference>
<comment type="similarity">
    <text evidence="6">Belongs to the binding-protein-dependent transport system permease family.</text>
</comment>
<feature type="transmembrane region" description="Helical" evidence="6">
    <location>
        <begin position="53"/>
        <end position="81"/>
    </location>
</feature>
<reference evidence="8" key="1">
    <citation type="submission" date="2020-02" db="EMBL/GenBank/DDBJ databases">
        <authorList>
            <person name="Meier V. D."/>
        </authorList>
    </citation>
    <scope>NUCLEOTIDE SEQUENCE</scope>
    <source>
        <strain evidence="8">AVDCRST_MAG18</strain>
    </source>
</reference>
<feature type="transmembrane region" description="Helical" evidence="6">
    <location>
        <begin position="87"/>
        <end position="107"/>
    </location>
</feature>
<dbReference type="GO" id="GO:0031460">
    <property type="term" value="P:glycine betaine transport"/>
    <property type="evidence" value="ECO:0007669"/>
    <property type="project" value="TreeGrafter"/>
</dbReference>
<evidence type="ECO:0000256" key="5">
    <source>
        <dbReference type="ARBA" id="ARBA00023136"/>
    </source>
</evidence>
<dbReference type="PANTHER" id="PTHR30177:SF4">
    <property type="entry name" value="OSMOPROTECTANT IMPORT PERMEASE PROTEIN OSMW"/>
    <property type="match status" value="1"/>
</dbReference>
<comment type="subcellular location">
    <subcellularLocation>
        <location evidence="1 6">Cell membrane</location>
        <topology evidence="1 6">Multi-pass membrane protein</topology>
    </subcellularLocation>
</comment>
<feature type="transmembrane region" description="Helical" evidence="6">
    <location>
        <begin position="26"/>
        <end position="46"/>
    </location>
</feature>
<keyword evidence="3 6" id="KW-0812">Transmembrane</keyword>
<gene>
    <name evidence="8" type="ORF">AVDCRST_MAG18-4270</name>
</gene>
<dbReference type="InterPro" id="IPR035906">
    <property type="entry name" value="MetI-like_sf"/>
</dbReference>
<name>A0A6J4VU47_9BACT</name>
<dbReference type="InterPro" id="IPR051204">
    <property type="entry name" value="ABC_transp_perm/SBD"/>
</dbReference>